<feature type="compositionally biased region" description="Low complexity" evidence="1">
    <location>
        <begin position="35"/>
        <end position="49"/>
    </location>
</feature>
<proteinExistence type="predicted"/>
<accession>A0A4V1M3P8</accession>
<dbReference type="VEuPathDB" id="FungiDB:TREMEDRAFT_65179"/>
<evidence type="ECO:0000313" key="3">
    <source>
        <dbReference type="Proteomes" id="UP000289152"/>
    </source>
</evidence>
<dbReference type="EMBL" id="SDIL01000064">
    <property type="protein sequence ID" value="RXK37617.1"/>
    <property type="molecule type" value="Genomic_DNA"/>
</dbReference>
<name>A0A4V1M3P8_TREME</name>
<feature type="region of interest" description="Disordered" evidence="1">
    <location>
        <begin position="35"/>
        <end position="88"/>
    </location>
</feature>
<comment type="caution">
    <text evidence="2">The sequence shown here is derived from an EMBL/GenBank/DDBJ whole genome shotgun (WGS) entry which is preliminary data.</text>
</comment>
<evidence type="ECO:0000313" key="2">
    <source>
        <dbReference type="EMBL" id="RXK37617.1"/>
    </source>
</evidence>
<gene>
    <name evidence="2" type="ORF">M231_05093</name>
</gene>
<organism evidence="2 3">
    <name type="scientific">Tremella mesenterica</name>
    <name type="common">Jelly fungus</name>
    <dbReference type="NCBI Taxonomy" id="5217"/>
    <lineage>
        <taxon>Eukaryota</taxon>
        <taxon>Fungi</taxon>
        <taxon>Dikarya</taxon>
        <taxon>Basidiomycota</taxon>
        <taxon>Agaricomycotina</taxon>
        <taxon>Tremellomycetes</taxon>
        <taxon>Tremellales</taxon>
        <taxon>Tremellaceae</taxon>
        <taxon>Tremella</taxon>
    </lineage>
</organism>
<dbReference type="Proteomes" id="UP000289152">
    <property type="component" value="Unassembled WGS sequence"/>
</dbReference>
<evidence type="ECO:0000256" key="1">
    <source>
        <dbReference type="SAM" id="MobiDB-lite"/>
    </source>
</evidence>
<reference evidence="2 3" key="1">
    <citation type="submission" date="2016-06" db="EMBL/GenBank/DDBJ databases">
        <title>Evolution of pathogenesis and genome organization in the Tremellales.</title>
        <authorList>
            <person name="Cuomo C."/>
            <person name="Litvintseva A."/>
            <person name="Heitman J."/>
            <person name="Chen Y."/>
            <person name="Sun S."/>
            <person name="Springer D."/>
            <person name="Dromer F."/>
            <person name="Young S."/>
            <person name="Zeng Q."/>
            <person name="Chapman S."/>
            <person name="Gujja S."/>
            <person name="Saif S."/>
            <person name="Birren B."/>
        </authorList>
    </citation>
    <scope>NUCLEOTIDE SEQUENCE [LARGE SCALE GENOMIC DNA]</scope>
    <source>
        <strain evidence="2 3">ATCC 28783</strain>
    </source>
</reference>
<protein>
    <submittedName>
        <fullName evidence="2">Uncharacterized protein</fullName>
    </submittedName>
</protein>
<keyword evidence="3" id="KW-1185">Reference proteome</keyword>
<dbReference type="AlphaFoldDB" id="A0A4V1M3P8"/>
<feature type="compositionally biased region" description="Polar residues" evidence="1">
    <location>
        <begin position="63"/>
        <end position="83"/>
    </location>
</feature>
<sequence>MDQEMSLDSTLTALSQQCTEFPRVTLTRAARKARTNAATVTTASGSSVSQPLLSRPVHRRPVASSSRVDPSRHQSSLRGNQAHSLPAHSIQPPLYPPFVVPFASASATSPEALRSVGPIFSTSSAHRDVSLRSTTFGMPSLGGEGLPSGFTDSLPDSQQPYMSALFGQGPQDADKLSVLLPTLPDWIQSLFNNKSLLTMGLIAANIEACVLHPDCRPFHKYNRSETPEEMHQDAMTGIKLIEKWLEMFPDDFERLGLPKQQVETLLNTGMAQLLHHS</sequence>
<dbReference type="InParanoid" id="A0A4V1M3P8"/>